<feature type="coiled-coil region" evidence="11">
    <location>
        <begin position="94"/>
        <end position="138"/>
    </location>
</feature>
<gene>
    <name evidence="14" type="ORF">SK128_010883</name>
</gene>
<keyword evidence="4" id="KW-0963">Cytoplasm</keyword>
<feature type="region of interest" description="Disordered" evidence="12">
    <location>
        <begin position="823"/>
        <end position="854"/>
    </location>
</feature>
<dbReference type="PROSITE" id="PS00028">
    <property type="entry name" value="ZINC_FINGER_C2H2_1"/>
    <property type="match status" value="1"/>
</dbReference>
<dbReference type="InterPro" id="IPR013087">
    <property type="entry name" value="Znf_C2H2_type"/>
</dbReference>
<keyword evidence="9" id="KW-0206">Cytoskeleton</keyword>
<evidence type="ECO:0000256" key="2">
    <source>
        <dbReference type="ARBA" id="ARBA00004120"/>
    </source>
</evidence>
<evidence type="ECO:0000256" key="5">
    <source>
        <dbReference type="ARBA" id="ARBA00022723"/>
    </source>
</evidence>
<feature type="compositionally biased region" description="Acidic residues" evidence="12">
    <location>
        <begin position="953"/>
        <end position="963"/>
    </location>
</feature>
<evidence type="ECO:0000259" key="13">
    <source>
        <dbReference type="PROSITE" id="PS00028"/>
    </source>
</evidence>
<evidence type="ECO:0000256" key="10">
    <source>
        <dbReference type="ARBA" id="ARBA00023273"/>
    </source>
</evidence>
<evidence type="ECO:0000256" key="1">
    <source>
        <dbReference type="ARBA" id="ARBA00004114"/>
    </source>
</evidence>
<dbReference type="GO" id="GO:0005737">
    <property type="term" value="C:cytoplasm"/>
    <property type="evidence" value="ECO:0007669"/>
    <property type="project" value="TreeGrafter"/>
</dbReference>
<comment type="caution">
    <text evidence="14">The sequence shown here is derived from an EMBL/GenBank/DDBJ whole genome shotgun (WGS) entry which is preliminary data.</text>
</comment>
<dbReference type="Pfam" id="PF25977">
    <property type="entry name" value="DZIP1"/>
    <property type="match status" value="1"/>
</dbReference>
<comment type="subcellular location">
    <subcellularLocation>
        <location evidence="2">Cytoplasm</location>
        <location evidence="2">Cytoskeleton</location>
        <location evidence="2">Cilium basal body</location>
    </subcellularLocation>
    <subcellularLocation>
        <location evidence="1">Cytoplasm</location>
        <location evidence="1">Cytoskeleton</location>
        <location evidence="1">Microtubule organizing center</location>
        <location evidence="1">Centrosome</location>
        <location evidence="1">Centriole</location>
    </subcellularLocation>
</comment>
<evidence type="ECO:0000256" key="6">
    <source>
        <dbReference type="ARBA" id="ARBA00022771"/>
    </source>
</evidence>
<dbReference type="Gene3D" id="3.30.160.60">
    <property type="entry name" value="Classic Zinc Finger"/>
    <property type="match status" value="1"/>
</dbReference>
<feature type="compositionally biased region" description="Low complexity" evidence="12">
    <location>
        <begin position="708"/>
        <end position="720"/>
    </location>
</feature>
<feature type="coiled-coil region" evidence="11">
    <location>
        <begin position="246"/>
        <end position="280"/>
    </location>
</feature>
<evidence type="ECO:0000256" key="7">
    <source>
        <dbReference type="ARBA" id="ARBA00022833"/>
    </source>
</evidence>
<comment type="similarity">
    <text evidence="3">Belongs to the DZIP C2H2-type zinc-finger protein family.</text>
</comment>
<dbReference type="GO" id="GO:0060271">
    <property type="term" value="P:cilium assembly"/>
    <property type="evidence" value="ECO:0007669"/>
    <property type="project" value="TreeGrafter"/>
</dbReference>
<keyword evidence="8 11" id="KW-0175">Coiled coil</keyword>
<keyword evidence="6" id="KW-0863">Zinc-finger</keyword>
<dbReference type="Pfam" id="PF13815">
    <property type="entry name" value="Dzip-like_N"/>
    <property type="match status" value="1"/>
</dbReference>
<sequence>MSPAGGTAIPPTIEFPSQRRERVDWHKLSSVDLHELASGCSIEMLQENLSHITFCDAEVEFDVNTGSGQRNLLKMFRLAQLIIQYLFLSQEYIETQLQESQEEMQRTAEKYEQVKSKLLQQVEEAKKMKESNKNMRETVKYVNSVALANGIFQPAKCPLCCKTFRGQDFLQSHLWRKHPNHAGSIVMPTAAIASHSGTVATNGNQSHLEVPSSAPEVSAPVQEHAKTNDVDSFRLLEIERKFERMNENFLRIMNEMEHQKQNLERENEKRQEEIKKAWEEKHDLERDYEAHINKLSEHISHLQNTSTGREPTSSLEYERLLEYIKKQDLEIIALKSHIENQPNDMGKEFDTDFADGISCELQNLKMQLHDQKKNQKRSLTQIQNSLRKEYEDTLEKEKRKLREMVRDMSQNEKAAHSQVYKPPPTPKVVAKKPPIPDKSTKSPVKSPDMYEDSVHTFSYSHESAPDSIYIKAKQLQSESGDSESETDTSKWNQSNMKIQHLQITSKEYEEKEECENPSDEEESEVSSKESNDPPGEDDTMSEDESSESLNLETLLQENPQLWVQMRNATAEVLGCKLSSLGLETSVKGIKPDVLTSSLSVLRKERRQYEDKHDNFIELRRKLANEVTAKLDDKIEKAESSSGIQSYEVAKWSKNNRKQSGVLSRVVHNVRSKVKEKSKAVSNSVSKTGVSVKSGVKGIFNPDPKTSDVDVISRPSSVSSKKNSKLDIQYNNSSSESESEHSSSAQVEVHNETSKSVSRNLFGGREPMRVASRVNLKKGNFFENKTYGQVDKENLSEWDSDPEYENIKKAEPPVRKDSLNVISETADHPNTSPVIDWDSEPKSMKLKKPTGEKVSTLTRTIELQLSDRKKQKFAGAVDVMSGLPGSSQASGLFLEHPESLKSTPSGSQQHIHSVSDSSNTIPTSLWGSAEAVNKASRRDPRPSTSKGVPKTGDSEDDLEISEIE</sequence>
<dbReference type="EMBL" id="JAXCGZ010017511">
    <property type="protein sequence ID" value="KAK7068007.1"/>
    <property type="molecule type" value="Genomic_DNA"/>
</dbReference>
<feature type="coiled-coil region" evidence="11">
    <location>
        <begin position="598"/>
        <end position="625"/>
    </location>
</feature>
<feature type="compositionally biased region" description="Acidic residues" evidence="12">
    <location>
        <begin position="510"/>
        <end position="524"/>
    </location>
</feature>
<feature type="region of interest" description="Disordered" evidence="12">
    <location>
        <begin position="408"/>
        <end position="450"/>
    </location>
</feature>
<evidence type="ECO:0000256" key="11">
    <source>
        <dbReference type="SAM" id="Coils"/>
    </source>
</evidence>
<feature type="compositionally biased region" description="Polar residues" evidence="12">
    <location>
        <begin position="899"/>
        <end position="925"/>
    </location>
</feature>
<feature type="domain" description="C2H2-type" evidence="13">
    <location>
        <begin position="157"/>
        <end position="178"/>
    </location>
</feature>
<feature type="region of interest" description="Disordered" evidence="12">
    <location>
        <begin position="693"/>
        <end position="763"/>
    </location>
</feature>
<evidence type="ECO:0000256" key="9">
    <source>
        <dbReference type="ARBA" id="ARBA00023212"/>
    </source>
</evidence>
<organism evidence="14 15">
    <name type="scientific">Halocaridina rubra</name>
    <name type="common">Hawaiian red shrimp</name>
    <dbReference type="NCBI Taxonomy" id="373956"/>
    <lineage>
        <taxon>Eukaryota</taxon>
        <taxon>Metazoa</taxon>
        <taxon>Ecdysozoa</taxon>
        <taxon>Arthropoda</taxon>
        <taxon>Crustacea</taxon>
        <taxon>Multicrustacea</taxon>
        <taxon>Malacostraca</taxon>
        <taxon>Eumalacostraca</taxon>
        <taxon>Eucarida</taxon>
        <taxon>Decapoda</taxon>
        <taxon>Pleocyemata</taxon>
        <taxon>Caridea</taxon>
        <taxon>Atyoidea</taxon>
        <taxon>Atyidae</taxon>
        <taxon>Halocaridina</taxon>
    </lineage>
</organism>
<reference evidence="14 15" key="1">
    <citation type="submission" date="2023-11" db="EMBL/GenBank/DDBJ databases">
        <title>Halocaridina rubra genome assembly.</title>
        <authorList>
            <person name="Smith C."/>
        </authorList>
    </citation>
    <scope>NUCLEOTIDE SEQUENCE [LARGE SCALE GENOMIC DNA]</scope>
    <source>
        <strain evidence="14">EP-1</strain>
        <tissue evidence="14">Whole</tissue>
    </source>
</reference>
<keyword evidence="7" id="KW-0862">Zinc</keyword>
<feature type="region of interest" description="Disordered" evidence="12">
    <location>
        <begin position="473"/>
        <end position="553"/>
    </location>
</feature>
<evidence type="ECO:0000256" key="3">
    <source>
        <dbReference type="ARBA" id="ARBA00009131"/>
    </source>
</evidence>
<dbReference type="PANTHER" id="PTHR21502:SF3">
    <property type="entry name" value="CILIUM ASSEMBLY PROTEIN DZIP1L"/>
    <property type="match status" value="1"/>
</dbReference>
<evidence type="ECO:0000256" key="8">
    <source>
        <dbReference type="ARBA" id="ARBA00023054"/>
    </source>
</evidence>
<proteinExistence type="inferred from homology"/>
<feature type="compositionally biased region" description="Polar residues" evidence="12">
    <location>
        <begin position="490"/>
        <end position="505"/>
    </location>
</feature>
<name>A0AAN8WKT2_HALRR</name>
<keyword evidence="10" id="KW-0966">Cell projection</keyword>
<evidence type="ECO:0000256" key="12">
    <source>
        <dbReference type="SAM" id="MobiDB-lite"/>
    </source>
</evidence>
<feature type="compositionally biased region" description="Acidic residues" evidence="12">
    <location>
        <begin position="534"/>
        <end position="546"/>
    </location>
</feature>
<dbReference type="InterPro" id="IPR032714">
    <property type="entry name" value="DZIP1_N"/>
</dbReference>
<dbReference type="GO" id="GO:0005814">
    <property type="term" value="C:centriole"/>
    <property type="evidence" value="ECO:0007669"/>
    <property type="project" value="UniProtKB-SubCell"/>
</dbReference>
<dbReference type="InterPro" id="IPR051241">
    <property type="entry name" value="DZIP_RILPL"/>
</dbReference>
<protein>
    <recommendedName>
        <fullName evidence="13">C2H2-type domain-containing protein</fullName>
    </recommendedName>
</protein>
<dbReference type="GO" id="GO:0036064">
    <property type="term" value="C:ciliary basal body"/>
    <property type="evidence" value="ECO:0007669"/>
    <property type="project" value="TreeGrafter"/>
</dbReference>
<feature type="compositionally biased region" description="Polar residues" evidence="12">
    <location>
        <begin position="823"/>
        <end position="832"/>
    </location>
</feature>
<dbReference type="PANTHER" id="PTHR21502">
    <property type="entry name" value="ZINC FINGER PROTEIN DZIP1"/>
    <property type="match status" value="1"/>
</dbReference>
<dbReference type="InterPro" id="IPR058883">
    <property type="entry name" value="DZIP1_dom"/>
</dbReference>
<dbReference type="Proteomes" id="UP001381693">
    <property type="component" value="Unassembled WGS sequence"/>
</dbReference>
<dbReference type="GO" id="GO:0008270">
    <property type="term" value="F:zinc ion binding"/>
    <property type="evidence" value="ECO:0007669"/>
    <property type="project" value="UniProtKB-KW"/>
</dbReference>
<evidence type="ECO:0000256" key="4">
    <source>
        <dbReference type="ARBA" id="ARBA00022490"/>
    </source>
</evidence>
<feature type="region of interest" description="Disordered" evidence="12">
    <location>
        <begin position="879"/>
        <end position="963"/>
    </location>
</feature>
<keyword evidence="5" id="KW-0479">Metal-binding</keyword>
<keyword evidence="15" id="KW-1185">Reference proteome</keyword>
<evidence type="ECO:0000313" key="14">
    <source>
        <dbReference type="EMBL" id="KAK7068007.1"/>
    </source>
</evidence>
<accession>A0AAN8WKT2</accession>
<dbReference type="AlphaFoldDB" id="A0AAN8WKT2"/>
<evidence type="ECO:0000313" key="15">
    <source>
        <dbReference type="Proteomes" id="UP001381693"/>
    </source>
</evidence>